<comment type="caution">
    <text evidence="1">The sequence shown here is derived from an EMBL/GenBank/DDBJ whole genome shotgun (WGS) entry which is preliminary data.</text>
</comment>
<accession>A0A5J4W9E2</accession>
<gene>
    <name evidence="1" type="ORF">EZS28_012911</name>
</gene>
<dbReference type="AlphaFoldDB" id="A0A5J4W9E2"/>
<name>A0A5J4W9E2_9EUKA</name>
<reference evidence="1 2" key="1">
    <citation type="submission" date="2019-03" db="EMBL/GenBank/DDBJ databases">
        <title>Single cell metagenomics reveals metabolic interactions within the superorganism composed of flagellate Streblomastix strix and complex community of Bacteroidetes bacteria on its surface.</title>
        <authorList>
            <person name="Treitli S.C."/>
            <person name="Kolisko M."/>
            <person name="Husnik F."/>
            <person name="Keeling P."/>
            <person name="Hampl V."/>
        </authorList>
    </citation>
    <scope>NUCLEOTIDE SEQUENCE [LARGE SCALE GENOMIC DNA]</scope>
    <source>
        <strain evidence="1">ST1C</strain>
    </source>
</reference>
<sequence>MCSKKRNEEEEVLVSPIQGLQQLKEAKIHMNVEYEELQMDSHDANEVIDITTTITTIEFIYYYFVGLNDLHCVFQFFVQEIKKKIINNLDYQLMIMSIELKLVKIRDDVNVEFNTIHLEGLLMNKNHINLKKRKAMIQLTVYTQIMILSKKGIMIIEQQKEEDMNLPNDNNDPTESIEDVSSSLSFLLSLIREFRNIDDLFLDYVVLNVFKVDCDDDDDEDYNQLIPIQLFPALQIYYCFFFFVSDALKGDFYCGFLYNIRDFVYYIGDCNEGKEDELIVYCDIGDQEYIVCGV</sequence>
<organism evidence="1 2">
    <name type="scientific">Streblomastix strix</name>
    <dbReference type="NCBI Taxonomy" id="222440"/>
    <lineage>
        <taxon>Eukaryota</taxon>
        <taxon>Metamonada</taxon>
        <taxon>Preaxostyla</taxon>
        <taxon>Oxymonadida</taxon>
        <taxon>Streblomastigidae</taxon>
        <taxon>Streblomastix</taxon>
    </lineage>
</organism>
<evidence type="ECO:0000313" key="1">
    <source>
        <dbReference type="EMBL" id="KAA6391561.1"/>
    </source>
</evidence>
<evidence type="ECO:0000313" key="2">
    <source>
        <dbReference type="Proteomes" id="UP000324800"/>
    </source>
</evidence>
<protein>
    <submittedName>
        <fullName evidence="1">Uncharacterized protein</fullName>
    </submittedName>
</protein>
<proteinExistence type="predicted"/>
<dbReference type="Proteomes" id="UP000324800">
    <property type="component" value="Unassembled WGS sequence"/>
</dbReference>
<dbReference type="EMBL" id="SNRW01002840">
    <property type="protein sequence ID" value="KAA6391561.1"/>
    <property type="molecule type" value="Genomic_DNA"/>
</dbReference>